<reference evidence="1 2" key="1">
    <citation type="submission" date="2018-11" db="EMBL/GenBank/DDBJ databases">
        <title>Genome sequencing and assembly of Clostridium tagluense strain A121.</title>
        <authorList>
            <person name="Murakami T."/>
            <person name="Segawa T."/>
            <person name="Shcherbakova V.A."/>
            <person name="Mori H."/>
            <person name="Yoshimura Y."/>
        </authorList>
    </citation>
    <scope>NUCLEOTIDE SEQUENCE [LARGE SCALE GENOMIC DNA]</scope>
    <source>
        <strain evidence="1 2">A121</strain>
    </source>
</reference>
<name>A0A401US58_9CLOT</name>
<gene>
    <name evidence="1" type="ORF">Ctaglu_39900</name>
</gene>
<accession>A0A401US58</accession>
<comment type="caution">
    <text evidence="1">The sequence shown here is derived from an EMBL/GenBank/DDBJ whole genome shotgun (WGS) entry which is preliminary data.</text>
</comment>
<dbReference type="AlphaFoldDB" id="A0A401US58"/>
<keyword evidence="2" id="KW-1185">Reference proteome</keyword>
<evidence type="ECO:0000313" key="1">
    <source>
        <dbReference type="EMBL" id="GCD12367.1"/>
    </source>
</evidence>
<proteinExistence type="predicted"/>
<protein>
    <submittedName>
        <fullName evidence="1">Uncharacterized protein</fullName>
    </submittedName>
</protein>
<dbReference type="EMBL" id="BHYK01000032">
    <property type="protein sequence ID" value="GCD12367.1"/>
    <property type="molecule type" value="Genomic_DNA"/>
</dbReference>
<organism evidence="1 2">
    <name type="scientific">Clostridium tagluense</name>
    <dbReference type="NCBI Taxonomy" id="360422"/>
    <lineage>
        <taxon>Bacteria</taxon>
        <taxon>Bacillati</taxon>
        <taxon>Bacillota</taxon>
        <taxon>Clostridia</taxon>
        <taxon>Eubacteriales</taxon>
        <taxon>Clostridiaceae</taxon>
        <taxon>Clostridium</taxon>
    </lineage>
</organism>
<evidence type="ECO:0000313" key="2">
    <source>
        <dbReference type="Proteomes" id="UP000287872"/>
    </source>
</evidence>
<dbReference type="Proteomes" id="UP000287872">
    <property type="component" value="Unassembled WGS sequence"/>
</dbReference>
<sequence>MARGRKKIENSKSELIHIRISEELSKSLESFKNANNITKSEAVRLLLDNVLK</sequence>
<dbReference type="RefSeq" id="WP_164952537.1">
    <property type="nucleotide sequence ID" value="NZ_BHYK01000032.1"/>
</dbReference>